<feature type="compositionally biased region" description="Polar residues" evidence="1">
    <location>
        <begin position="188"/>
        <end position="199"/>
    </location>
</feature>
<dbReference type="InterPro" id="IPR029044">
    <property type="entry name" value="Nucleotide-diphossugar_trans"/>
</dbReference>
<dbReference type="Pfam" id="PF02348">
    <property type="entry name" value="CTP_transf_3"/>
    <property type="match status" value="1"/>
</dbReference>
<sequence length="216" mass="23208">MIAHAIEDAREAARVHRCIVSTDDAEIADVAREHGGDVPFTRPAELASDTASIADTITHALEWLADEAGEQYDVVCLVQPTSPLRAAADVDGALERLADSGAESVVSVSKYVTPPQWAVTADEDGFLSETFDTGALWSGSPERSQDLPEQLHPNGAVFAATIDAWHEYEGFYTDRTVGFEMPPSGLSTWTSRGNSNSCVPSCDGQRVTGRTTRPSR</sequence>
<keyword evidence="2" id="KW-0548">Nucleotidyltransferase</keyword>
<evidence type="ECO:0000313" key="2">
    <source>
        <dbReference type="EMBL" id="MFC7136067.1"/>
    </source>
</evidence>
<organism evidence="2 3">
    <name type="scientific">Halobaculum litoreum</name>
    <dbReference type="NCBI Taxonomy" id="3031998"/>
    <lineage>
        <taxon>Archaea</taxon>
        <taxon>Methanobacteriati</taxon>
        <taxon>Methanobacteriota</taxon>
        <taxon>Stenosarchaea group</taxon>
        <taxon>Halobacteria</taxon>
        <taxon>Halobacteriales</taxon>
        <taxon>Haloferacaceae</taxon>
        <taxon>Halobaculum</taxon>
    </lineage>
</organism>
<keyword evidence="2" id="KW-0808">Transferase</keyword>
<dbReference type="Proteomes" id="UP001596368">
    <property type="component" value="Unassembled WGS sequence"/>
</dbReference>
<dbReference type="InterPro" id="IPR003329">
    <property type="entry name" value="Cytidylyl_trans"/>
</dbReference>
<dbReference type="GO" id="GO:0016779">
    <property type="term" value="F:nucleotidyltransferase activity"/>
    <property type="evidence" value="ECO:0007669"/>
    <property type="project" value="UniProtKB-KW"/>
</dbReference>
<dbReference type="PANTHER" id="PTHR21485">
    <property type="entry name" value="HAD SUPERFAMILY MEMBERS CMAS AND KDSC"/>
    <property type="match status" value="1"/>
</dbReference>
<feature type="region of interest" description="Disordered" evidence="1">
    <location>
        <begin position="188"/>
        <end position="216"/>
    </location>
</feature>
<comment type="caution">
    <text evidence="2">The sequence shown here is derived from an EMBL/GenBank/DDBJ whole genome shotgun (WGS) entry which is preliminary data.</text>
</comment>
<gene>
    <name evidence="2" type="ORF">ACFQRB_04900</name>
</gene>
<dbReference type="SUPFAM" id="SSF53448">
    <property type="entry name" value="Nucleotide-diphospho-sugar transferases"/>
    <property type="match status" value="1"/>
</dbReference>
<keyword evidence="3" id="KW-1185">Reference proteome</keyword>
<evidence type="ECO:0000256" key="1">
    <source>
        <dbReference type="SAM" id="MobiDB-lite"/>
    </source>
</evidence>
<evidence type="ECO:0000313" key="3">
    <source>
        <dbReference type="Proteomes" id="UP001596368"/>
    </source>
</evidence>
<name>A0ABD5XSJ0_9EURY</name>
<dbReference type="AlphaFoldDB" id="A0ABD5XSJ0"/>
<dbReference type="EMBL" id="JBHSZG010000001">
    <property type="protein sequence ID" value="MFC7136067.1"/>
    <property type="molecule type" value="Genomic_DNA"/>
</dbReference>
<reference evidence="2 3" key="1">
    <citation type="journal article" date="2019" name="Int. J. Syst. Evol. Microbiol.">
        <title>The Global Catalogue of Microorganisms (GCM) 10K type strain sequencing project: providing services to taxonomists for standard genome sequencing and annotation.</title>
        <authorList>
            <consortium name="The Broad Institute Genomics Platform"/>
            <consortium name="The Broad Institute Genome Sequencing Center for Infectious Disease"/>
            <person name="Wu L."/>
            <person name="Ma J."/>
        </authorList>
    </citation>
    <scope>NUCLEOTIDE SEQUENCE [LARGE SCALE GENOMIC DNA]</scope>
    <source>
        <strain evidence="2 3">DT92</strain>
    </source>
</reference>
<dbReference type="Gene3D" id="3.90.550.10">
    <property type="entry name" value="Spore Coat Polysaccharide Biosynthesis Protein SpsA, Chain A"/>
    <property type="match status" value="1"/>
</dbReference>
<dbReference type="InterPro" id="IPR050793">
    <property type="entry name" value="CMP-NeuNAc_synthase"/>
</dbReference>
<accession>A0ABD5XSJ0</accession>
<dbReference type="PANTHER" id="PTHR21485:SF6">
    <property type="entry name" value="N-ACYLNEURAMINATE CYTIDYLYLTRANSFERASE-RELATED"/>
    <property type="match status" value="1"/>
</dbReference>
<protein>
    <submittedName>
        <fullName evidence="2">Cytidylyltransferase domain-containing protein</fullName>
    </submittedName>
</protein>
<proteinExistence type="predicted"/>
<dbReference type="CDD" id="cd02513">
    <property type="entry name" value="CMP-NeuAc_Synthase"/>
    <property type="match status" value="1"/>
</dbReference>